<dbReference type="AlphaFoldDB" id="A0A1X0JXT3"/>
<dbReference type="InterPro" id="IPR042099">
    <property type="entry name" value="ANL_N_sf"/>
</dbReference>
<feature type="domain" description="AMP-dependent synthetase/ligase" evidence="5">
    <location>
        <begin position="53"/>
        <end position="382"/>
    </location>
</feature>
<evidence type="ECO:0000313" key="8">
    <source>
        <dbReference type="Proteomes" id="UP000192411"/>
    </source>
</evidence>
<dbReference type="OrthoDB" id="9803968at2"/>
<dbReference type="Gene3D" id="3.40.50.12780">
    <property type="entry name" value="N-terminal domain of ligase-like"/>
    <property type="match status" value="1"/>
</dbReference>
<dbReference type="GO" id="GO:0005324">
    <property type="term" value="F:long-chain fatty acid transmembrane transporter activity"/>
    <property type="evidence" value="ECO:0007669"/>
    <property type="project" value="TreeGrafter"/>
</dbReference>
<dbReference type="NCBIfam" id="NF006134">
    <property type="entry name" value="PRK08279.1"/>
    <property type="match status" value="1"/>
</dbReference>
<keyword evidence="4" id="KW-0067">ATP-binding</keyword>
<dbReference type="InterPro" id="IPR020845">
    <property type="entry name" value="AMP-binding_CS"/>
</dbReference>
<organism evidence="7 8">
    <name type="scientific">Mycolicibacterium tusciae</name>
    <dbReference type="NCBI Taxonomy" id="75922"/>
    <lineage>
        <taxon>Bacteria</taxon>
        <taxon>Bacillati</taxon>
        <taxon>Actinomycetota</taxon>
        <taxon>Actinomycetes</taxon>
        <taxon>Mycobacteriales</taxon>
        <taxon>Mycobacteriaceae</taxon>
        <taxon>Mycolicibacterium</taxon>
    </lineage>
</organism>
<dbReference type="InterPro" id="IPR000873">
    <property type="entry name" value="AMP-dep_synth/lig_dom"/>
</dbReference>
<comment type="similarity">
    <text evidence="1">Belongs to the ATP-dependent AMP-binding enzyme family.</text>
</comment>
<keyword evidence="2" id="KW-0436">Ligase</keyword>
<dbReference type="NCBIfam" id="NF038342">
    <property type="entry name" value="FACL_FadD6"/>
    <property type="match status" value="1"/>
</dbReference>
<dbReference type="Proteomes" id="UP000192411">
    <property type="component" value="Unassembled WGS sequence"/>
</dbReference>
<dbReference type="Pfam" id="PF00501">
    <property type="entry name" value="AMP-binding"/>
    <property type="match status" value="1"/>
</dbReference>
<dbReference type="InterPro" id="IPR045851">
    <property type="entry name" value="AMP-bd_C_sf"/>
</dbReference>
<dbReference type="SUPFAM" id="SSF56801">
    <property type="entry name" value="Acetyl-CoA synthetase-like"/>
    <property type="match status" value="1"/>
</dbReference>
<keyword evidence="8" id="KW-1185">Reference proteome</keyword>
<dbReference type="InterPro" id="IPR054874">
    <property type="entry name" value="FACL_FadD6"/>
</dbReference>
<name>A0A1X0JXT3_9MYCO</name>
<proteinExistence type="inferred from homology"/>
<dbReference type="EMBL" id="MVIM01000002">
    <property type="protein sequence ID" value="ORB67631.1"/>
    <property type="molecule type" value="Genomic_DNA"/>
</dbReference>
<dbReference type="PANTHER" id="PTHR43107">
    <property type="entry name" value="LONG-CHAIN FATTY ACID TRANSPORT PROTEIN"/>
    <property type="match status" value="1"/>
</dbReference>
<evidence type="ECO:0000313" key="7">
    <source>
        <dbReference type="EMBL" id="ORB67631.1"/>
    </source>
</evidence>
<feature type="domain" description="AMP-binding enzyme C-terminal" evidence="6">
    <location>
        <begin position="469"/>
        <end position="545"/>
    </location>
</feature>
<evidence type="ECO:0000259" key="6">
    <source>
        <dbReference type="Pfam" id="PF13193"/>
    </source>
</evidence>
<dbReference type="Pfam" id="PF13193">
    <property type="entry name" value="AMP-binding_C"/>
    <property type="match status" value="1"/>
</dbReference>
<dbReference type="GO" id="GO:0004467">
    <property type="term" value="F:long-chain fatty acid-CoA ligase activity"/>
    <property type="evidence" value="ECO:0007669"/>
    <property type="project" value="TreeGrafter"/>
</dbReference>
<dbReference type="Gene3D" id="3.30.300.30">
    <property type="match status" value="1"/>
</dbReference>
<evidence type="ECO:0000256" key="4">
    <source>
        <dbReference type="ARBA" id="ARBA00022840"/>
    </source>
</evidence>
<keyword evidence="3" id="KW-0547">Nucleotide-binding</keyword>
<dbReference type="STRING" id="75922.BST47_03885"/>
<accession>A0A1X0JXT3</accession>
<dbReference type="GO" id="GO:0044539">
    <property type="term" value="P:long-chain fatty acid import into cell"/>
    <property type="evidence" value="ECO:0007669"/>
    <property type="project" value="TreeGrafter"/>
</dbReference>
<sequence>MADQKSGVRSSVGLLDIASQVPGLIMDMPTILRGVITGFGARPTGKTSIGKVFQERAEQHADRLFLKFDDREITYREANETVNRYAAVLAARGVGHGDVVGIMLRNSPDPVLLMLATVKCGAISGMLNYNQRGDVLAHSLGLLGAKVVIADPDIVDPIKESGAETDGLVTLDEFQRLAATAPTTNPASASAVLAKDKAFYIFTSGTTGMPKASVMTHYRWLRALAGFGGMGMRLNASDTLYCCLPLYHNNALTVALSAVLNSGATLALGKSFSASKFWDDVIRYDSTAFVYIGEICAYLLNQAEKDTDRKHRVRVIGGNGLRPAIWDDFTERFGIDRVCEFYAASEGNTAFVNFFNLDKTTGICPTPVAFVEYDADTGEPTRDDKGRVKKVRNGEPGLLLSKVSNFQPFDGYTDQKESEKKLVRDAFKEGDVWFNTGDLMRSQGFGHAAFTDRLGDTFRWKGENVATTEVEAAVSTDPQVEEATVFGVEVEGAGGRAGMAAIQLKEGEEFDGKALAKAVYDKLPGYAVPLFVRVVKELAHTSTFKSQKVDLRKEGYGGSTGEGDEDDVKIEDPIYVLSGREEGYVEFYDEYPDEVAAGKKPKN</sequence>
<dbReference type="GO" id="GO:0005886">
    <property type="term" value="C:plasma membrane"/>
    <property type="evidence" value="ECO:0007669"/>
    <property type="project" value="TreeGrafter"/>
</dbReference>
<evidence type="ECO:0000259" key="5">
    <source>
        <dbReference type="Pfam" id="PF00501"/>
    </source>
</evidence>
<dbReference type="FunFam" id="3.30.300.30:FF:000020">
    <property type="entry name" value="Long-chain fatty acid transporter"/>
    <property type="match status" value="1"/>
</dbReference>
<dbReference type="InterPro" id="IPR025110">
    <property type="entry name" value="AMP-bd_C"/>
</dbReference>
<gene>
    <name evidence="7" type="ORF">BST47_03885</name>
</gene>
<evidence type="ECO:0000256" key="1">
    <source>
        <dbReference type="ARBA" id="ARBA00006432"/>
    </source>
</evidence>
<reference evidence="7 8" key="1">
    <citation type="submission" date="2017-02" db="EMBL/GenBank/DDBJ databases">
        <title>The new phylogeny of genus Mycobacterium.</title>
        <authorList>
            <person name="Tortoli E."/>
            <person name="Trovato A."/>
            <person name="Cirillo D.M."/>
        </authorList>
    </citation>
    <scope>NUCLEOTIDE SEQUENCE [LARGE SCALE GENOMIC DNA]</scope>
    <source>
        <strain evidence="7 8">DSM 44338</strain>
    </source>
</reference>
<protein>
    <submittedName>
        <fullName evidence="7">Long-chain-acyl-CoA synthetase</fullName>
    </submittedName>
</protein>
<dbReference type="GO" id="GO:0005524">
    <property type="term" value="F:ATP binding"/>
    <property type="evidence" value="ECO:0007669"/>
    <property type="project" value="UniProtKB-KW"/>
</dbReference>
<dbReference type="PANTHER" id="PTHR43107:SF15">
    <property type="entry name" value="FATTY ACID TRANSPORT PROTEIN 3, ISOFORM A"/>
    <property type="match status" value="1"/>
</dbReference>
<comment type="caution">
    <text evidence="7">The sequence shown here is derived from an EMBL/GenBank/DDBJ whole genome shotgun (WGS) entry which is preliminary data.</text>
</comment>
<evidence type="ECO:0000256" key="2">
    <source>
        <dbReference type="ARBA" id="ARBA00022598"/>
    </source>
</evidence>
<evidence type="ECO:0000256" key="3">
    <source>
        <dbReference type="ARBA" id="ARBA00022741"/>
    </source>
</evidence>
<dbReference type="PROSITE" id="PS00455">
    <property type="entry name" value="AMP_BINDING"/>
    <property type="match status" value="1"/>
</dbReference>
<dbReference type="RefSeq" id="WP_083123906.1">
    <property type="nucleotide sequence ID" value="NZ_MVIM01000002.1"/>
</dbReference>